<evidence type="ECO:0008006" key="4">
    <source>
        <dbReference type="Google" id="ProtNLM"/>
    </source>
</evidence>
<dbReference type="Proteomes" id="UP001500843">
    <property type="component" value="Unassembled WGS sequence"/>
</dbReference>
<feature type="transmembrane region" description="Helical" evidence="1">
    <location>
        <begin position="21"/>
        <end position="44"/>
    </location>
</feature>
<dbReference type="RefSeq" id="WP_253868443.1">
    <property type="nucleotide sequence ID" value="NZ_BAABHM010000038.1"/>
</dbReference>
<feature type="transmembrane region" description="Helical" evidence="1">
    <location>
        <begin position="95"/>
        <end position="112"/>
    </location>
</feature>
<organism evidence="2 3">
    <name type="scientific">Promicromonospora umidemergens</name>
    <dbReference type="NCBI Taxonomy" id="629679"/>
    <lineage>
        <taxon>Bacteria</taxon>
        <taxon>Bacillati</taxon>
        <taxon>Actinomycetota</taxon>
        <taxon>Actinomycetes</taxon>
        <taxon>Micrococcales</taxon>
        <taxon>Promicromonosporaceae</taxon>
        <taxon>Promicromonospora</taxon>
    </lineage>
</organism>
<protein>
    <recommendedName>
        <fullName evidence="4">TspO/MBR related protein</fullName>
    </recommendedName>
</protein>
<proteinExistence type="predicted"/>
<dbReference type="Gene3D" id="1.20.1260.100">
    <property type="entry name" value="TspO/MBR protein"/>
    <property type="match status" value="1"/>
</dbReference>
<feature type="transmembrane region" description="Helical" evidence="1">
    <location>
        <begin position="238"/>
        <end position="259"/>
    </location>
</feature>
<dbReference type="PANTHER" id="PTHR33802:SF1">
    <property type="entry name" value="XK-RELATED PROTEIN"/>
    <property type="match status" value="1"/>
</dbReference>
<feature type="transmembrane region" description="Helical" evidence="1">
    <location>
        <begin position="214"/>
        <end position="232"/>
    </location>
</feature>
<feature type="transmembrane region" description="Helical" evidence="1">
    <location>
        <begin position="151"/>
        <end position="170"/>
    </location>
</feature>
<keyword evidence="1" id="KW-1133">Transmembrane helix</keyword>
<keyword evidence="1" id="KW-0472">Membrane</keyword>
<gene>
    <name evidence="2" type="ORF">GCM10023198_58250</name>
</gene>
<sequence length="272" mass="27961">MTDHATDRRSRDRAQQIVVTASFLVCLVGSMIGVGVFGGTPIASAADGALAADATLLAPASGAFSVWTVVYLGLAGYTVLQWFPTPASAARQRHLRLPVAGTMLLNTAWILVVQAGWIWASVAVIAVLLALLCRVLVILMRSRASGPLERVLVDGTLGVYLGWVCVATAANVAAALTSSGFDGAGLDPETWAVTMLVVLGGIGIALATRSRGRIAVAAAIAWGLAWIAVARWDTMPHSGPTATAAAAVAVTVLGVTLVLRVRAARETAKVGA</sequence>
<keyword evidence="3" id="KW-1185">Reference proteome</keyword>
<feature type="transmembrane region" description="Helical" evidence="1">
    <location>
        <begin position="118"/>
        <end position="139"/>
    </location>
</feature>
<dbReference type="EMBL" id="BAABHM010000038">
    <property type="protein sequence ID" value="GAA4725533.1"/>
    <property type="molecule type" value="Genomic_DNA"/>
</dbReference>
<feature type="transmembrane region" description="Helical" evidence="1">
    <location>
        <begin position="64"/>
        <end position="83"/>
    </location>
</feature>
<evidence type="ECO:0000256" key="1">
    <source>
        <dbReference type="SAM" id="Phobius"/>
    </source>
</evidence>
<comment type="caution">
    <text evidence="2">The sequence shown here is derived from an EMBL/GenBank/DDBJ whole genome shotgun (WGS) entry which is preliminary data.</text>
</comment>
<dbReference type="InterPro" id="IPR038330">
    <property type="entry name" value="TspO/MBR-related_sf"/>
</dbReference>
<reference evidence="3" key="1">
    <citation type="journal article" date="2019" name="Int. J. Syst. Evol. Microbiol.">
        <title>The Global Catalogue of Microorganisms (GCM) 10K type strain sequencing project: providing services to taxonomists for standard genome sequencing and annotation.</title>
        <authorList>
            <consortium name="The Broad Institute Genomics Platform"/>
            <consortium name="The Broad Institute Genome Sequencing Center for Infectious Disease"/>
            <person name="Wu L."/>
            <person name="Ma J."/>
        </authorList>
    </citation>
    <scope>NUCLEOTIDE SEQUENCE [LARGE SCALE GENOMIC DNA]</scope>
    <source>
        <strain evidence="3">JCM 17975</strain>
    </source>
</reference>
<name>A0ABP8YDK9_9MICO</name>
<accession>A0ABP8YDK9</accession>
<keyword evidence="1" id="KW-0812">Transmembrane</keyword>
<dbReference type="PANTHER" id="PTHR33802">
    <property type="entry name" value="SI:CH211-161H7.5-RELATED"/>
    <property type="match status" value="1"/>
</dbReference>
<evidence type="ECO:0000313" key="3">
    <source>
        <dbReference type="Proteomes" id="UP001500843"/>
    </source>
</evidence>
<feature type="transmembrane region" description="Helical" evidence="1">
    <location>
        <begin position="190"/>
        <end position="207"/>
    </location>
</feature>
<evidence type="ECO:0000313" key="2">
    <source>
        <dbReference type="EMBL" id="GAA4725533.1"/>
    </source>
</evidence>